<dbReference type="EMBL" id="JAGIZQ010000004">
    <property type="protein sequence ID" value="KAH6632577.1"/>
    <property type="molecule type" value="Genomic_DNA"/>
</dbReference>
<organism evidence="1 2">
    <name type="scientific">Chaetomium tenue</name>
    <dbReference type="NCBI Taxonomy" id="1854479"/>
    <lineage>
        <taxon>Eukaryota</taxon>
        <taxon>Fungi</taxon>
        <taxon>Dikarya</taxon>
        <taxon>Ascomycota</taxon>
        <taxon>Pezizomycotina</taxon>
        <taxon>Sordariomycetes</taxon>
        <taxon>Sordariomycetidae</taxon>
        <taxon>Sordariales</taxon>
        <taxon>Chaetomiaceae</taxon>
        <taxon>Chaetomium</taxon>
    </lineage>
</organism>
<proteinExistence type="predicted"/>
<keyword evidence="2" id="KW-1185">Reference proteome</keyword>
<protein>
    <submittedName>
        <fullName evidence="1">P-loop containing nucleoside triphosphate hydrolase protein</fullName>
    </submittedName>
</protein>
<evidence type="ECO:0000313" key="1">
    <source>
        <dbReference type="EMBL" id="KAH6632577.1"/>
    </source>
</evidence>
<comment type="caution">
    <text evidence="1">The sequence shown here is derived from an EMBL/GenBank/DDBJ whole genome shotgun (WGS) entry which is preliminary data.</text>
</comment>
<sequence>MPGNIEGPWDNPPGPVQSQLATQQPVVFKSTEQVLDENAVQTGQDTVAPALEEQYDRQTGPPSNPWDAVDVDSLENGDIDARSEGSSESGLFVPQDAEIKSEDGRNSDHINNGPAEEAATANDDPRSGSEEYDRADNYSSDEYSDLFGDDSQVVDNEDQAGGRRQNELQVQTQLDKDNDNDCMVVEAKDIPADINAKFSEFQFGNFPQAAGDLICTGSRQIKIEDPDHDFLLPDSDNEADPDFEMDEDDVLSDGERPRKRRRAPPQGPGKGDETLPLGPTQAITGGVPDAGGEGESQEPTDDELMKMYTQREELNALKTQRNLTLPERVTLAQVTSRIAAVEKMVSQQTQTPSLVPPAGTEDKKARKPAKTAQEYWEREYAEKGSGVRNMVEATKRKRATKKTKKGNQGGPGGAMERKFLSMLEDVNPIMARAAQGKMEMPGPIQATTRNDQIKAMKDFLFKVTGNPGQRLKCDDQRLLEKAAASFGHCQVRVSDRKWKLAGKRMISTLYNHQLVGVSWMLGQEYSPNGPYGGILADQMGLGKTVQVLATMSVNRPTQEDVKAACHQTLIVAPATAINQWEREILKHCDKSFIRLVHHYRAAQKIKPEMWTMADVILVSFNEITNALPSNKVLKQLAGKKRDGGEWQDEYDQALGELLKHRFFRVVLDEGHAIRNEYTKTARACFNLTSKYRWILTGTPVHNSIHGDHLKAGTASKKVTTYLAYLTRLRQAVAHPFLLEGVLKHNFTLEDFNYIRKQLSIIGGKTPMHLQIRRWVDMEYGLCLGAAGAGSEIFGQSQFGYAFDMDAELAELEAGTSMKEVICRICSEIPDNPQITECGHTFCAECIEGALNVRECCPTCNTVLWKLSVLREPDRILGVQAHDGNDAPRAKKKRKKTEENREVGDDSNLAQPKMKDSSKWVEQYDKCYPNKRLLGSAKTIVVKNQILKWQKEAPDDKIIVFVNWAKLACIIGRMLQEEKIPFLYYFGDLTKDQKEAAILNFQEKPNIKVLVSSTRCGGQALNLNFANRVISVDQWWNRAMEDQAFGRVHRIGQEKETYFTKIVVRDSIDEMLLNTQDAKEKRISDVFKEGVDRKEMPTLEKLITLFGLDNDGNYKDKATQEEGGGGQGSSPAGNSEGGVA</sequence>
<gene>
    <name evidence="1" type="ORF">F5144DRAFT_491356</name>
</gene>
<evidence type="ECO:0000313" key="2">
    <source>
        <dbReference type="Proteomes" id="UP000724584"/>
    </source>
</evidence>
<accession>A0ACB7P9A3</accession>
<name>A0ACB7P9A3_9PEZI</name>
<dbReference type="Proteomes" id="UP000724584">
    <property type="component" value="Unassembled WGS sequence"/>
</dbReference>
<reference evidence="1 2" key="1">
    <citation type="journal article" date="2021" name="Nat. Commun.">
        <title>Genetic determinants of endophytism in the Arabidopsis root mycobiome.</title>
        <authorList>
            <person name="Mesny F."/>
            <person name="Miyauchi S."/>
            <person name="Thiergart T."/>
            <person name="Pickel B."/>
            <person name="Atanasova L."/>
            <person name="Karlsson M."/>
            <person name="Huettel B."/>
            <person name="Barry K.W."/>
            <person name="Haridas S."/>
            <person name="Chen C."/>
            <person name="Bauer D."/>
            <person name="Andreopoulos W."/>
            <person name="Pangilinan J."/>
            <person name="LaButti K."/>
            <person name="Riley R."/>
            <person name="Lipzen A."/>
            <person name="Clum A."/>
            <person name="Drula E."/>
            <person name="Henrissat B."/>
            <person name="Kohler A."/>
            <person name="Grigoriev I.V."/>
            <person name="Martin F.M."/>
            <person name="Hacquard S."/>
        </authorList>
    </citation>
    <scope>NUCLEOTIDE SEQUENCE [LARGE SCALE GENOMIC DNA]</scope>
    <source>
        <strain evidence="1 2">MPI-SDFR-AT-0079</strain>
    </source>
</reference>
<keyword evidence="1" id="KW-0378">Hydrolase</keyword>